<evidence type="ECO:0000256" key="4">
    <source>
        <dbReference type="ARBA" id="ARBA00022989"/>
    </source>
</evidence>
<dbReference type="OrthoDB" id="657601at2759"/>
<keyword evidence="3 7" id="KW-0812">Transmembrane</keyword>
<organism evidence="8 9">
    <name type="scientific">Nyssa sinensis</name>
    <dbReference type="NCBI Taxonomy" id="561372"/>
    <lineage>
        <taxon>Eukaryota</taxon>
        <taxon>Viridiplantae</taxon>
        <taxon>Streptophyta</taxon>
        <taxon>Embryophyta</taxon>
        <taxon>Tracheophyta</taxon>
        <taxon>Spermatophyta</taxon>
        <taxon>Magnoliopsida</taxon>
        <taxon>eudicotyledons</taxon>
        <taxon>Gunneridae</taxon>
        <taxon>Pentapetalae</taxon>
        <taxon>asterids</taxon>
        <taxon>Cornales</taxon>
        <taxon>Nyssaceae</taxon>
        <taxon>Nyssa</taxon>
    </lineage>
</organism>
<evidence type="ECO:0000313" key="8">
    <source>
        <dbReference type="EMBL" id="KAA8543192.1"/>
    </source>
</evidence>
<dbReference type="Pfam" id="PF05078">
    <property type="entry name" value="DUF679"/>
    <property type="match status" value="2"/>
</dbReference>
<name>A0A5J5BN74_9ASTE</name>
<reference evidence="8 9" key="1">
    <citation type="submission" date="2019-09" db="EMBL/GenBank/DDBJ databases">
        <title>A chromosome-level genome assembly of the Chinese tupelo Nyssa sinensis.</title>
        <authorList>
            <person name="Yang X."/>
            <person name="Kang M."/>
            <person name="Yang Y."/>
            <person name="Xiong H."/>
            <person name="Wang M."/>
            <person name="Zhang Z."/>
            <person name="Wang Z."/>
            <person name="Wu H."/>
            <person name="Ma T."/>
            <person name="Liu J."/>
            <person name="Xi Z."/>
        </authorList>
    </citation>
    <scope>NUCLEOTIDE SEQUENCE [LARGE SCALE GENOMIC DNA]</scope>
    <source>
        <strain evidence="8">J267</strain>
        <tissue evidence="8">Leaf</tissue>
    </source>
</reference>
<dbReference type="GO" id="GO:0016020">
    <property type="term" value="C:membrane"/>
    <property type="evidence" value="ECO:0007669"/>
    <property type="project" value="UniProtKB-SubCell"/>
</dbReference>
<dbReference type="GO" id="GO:0010256">
    <property type="term" value="P:endomembrane system organization"/>
    <property type="evidence" value="ECO:0007669"/>
    <property type="project" value="TreeGrafter"/>
</dbReference>
<evidence type="ECO:0000256" key="3">
    <source>
        <dbReference type="ARBA" id="ARBA00022692"/>
    </source>
</evidence>
<proteinExistence type="inferred from homology"/>
<dbReference type="PANTHER" id="PTHR31621:SF5">
    <property type="entry name" value="PROTEIN DMP10"/>
    <property type="match status" value="1"/>
</dbReference>
<keyword evidence="5 7" id="KW-0472">Membrane</keyword>
<dbReference type="EMBL" id="CM018034">
    <property type="protein sequence ID" value="KAA8543192.1"/>
    <property type="molecule type" value="Genomic_DNA"/>
</dbReference>
<keyword evidence="4 7" id="KW-1133">Transmembrane helix</keyword>
<feature type="transmembrane region" description="Helical" evidence="7">
    <location>
        <begin position="153"/>
        <end position="172"/>
    </location>
</feature>
<keyword evidence="9" id="KW-1185">Reference proteome</keyword>
<gene>
    <name evidence="8" type="ORF">F0562_021313</name>
</gene>
<dbReference type="PANTHER" id="PTHR31621">
    <property type="entry name" value="PROTEIN DMP3"/>
    <property type="match status" value="1"/>
</dbReference>
<accession>A0A5J5BN74</accession>
<feature type="region of interest" description="Disordered" evidence="6">
    <location>
        <begin position="1"/>
        <end position="20"/>
    </location>
</feature>
<dbReference type="GO" id="GO:0005737">
    <property type="term" value="C:cytoplasm"/>
    <property type="evidence" value="ECO:0007669"/>
    <property type="project" value="UniProtKB-ARBA"/>
</dbReference>
<protein>
    <submittedName>
        <fullName evidence="8">Uncharacterized protein</fullName>
    </submittedName>
</protein>
<feature type="transmembrane region" description="Helical" evidence="7">
    <location>
        <begin position="84"/>
        <end position="102"/>
    </location>
</feature>
<comment type="similarity">
    <text evidence="2">Belongs to the plant DMP1 protein family.</text>
</comment>
<evidence type="ECO:0000256" key="1">
    <source>
        <dbReference type="ARBA" id="ARBA00004141"/>
    </source>
</evidence>
<evidence type="ECO:0000256" key="5">
    <source>
        <dbReference type="ARBA" id="ARBA00023136"/>
    </source>
</evidence>
<dbReference type="Proteomes" id="UP000325577">
    <property type="component" value="Linkage Group LG11"/>
</dbReference>
<evidence type="ECO:0000313" key="9">
    <source>
        <dbReference type="Proteomes" id="UP000325577"/>
    </source>
</evidence>
<evidence type="ECO:0000256" key="2">
    <source>
        <dbReference type="ARBA" id="ARBA00008707"/>
    </source>
</evidence>
<dbReference type="AlphaFoldDB" id="A0A5J5BN74"/>
<evidence type="ECO:0000256" key="7">
    <source>
        <dbReference type="SAM" id="Phobius"/>
    </source>
</evidence>
<dbReference type="InterPro" id="IPR007770">
    <property type="entry name" value="DMP"/>
</dbReference>
<evidence type="ECO:0000256" key="6">
    <source>
        <dbReference type="SAM" id="MobiDB-lite"/>
    </source>
</evidence>
<comment type="subcellular location">
    <subcellularLocation>
        <location evidence="1">Membrane</location>
        <topology evidence="1">Multi-pass membrane protein</topology>
    </subcellularLocation>
</comment>
<sequence>MAESSSISIPLTPKTAEQPPLQQPFFQAETPAPPSAPSTTFVPDKTLSSAANLVKLLPSGTVLTFQSLSPSFSNHGNCSAADKYIIGFLIFISTLTCFVFSFSDSFVGSDGKHYYGIATFKGLHLINKTDDDDGGTNNTCLFPGGYIDTVKELFANLPIGMWLLSGLVFAIFPTTRKGIGYSEMAHDH</sequence>